<dbReference type="PANTHER" id="PTHR45856">
    <property type="entry name" value="ALPHA/BETA-HYDROLASES SUPERFAMILY PROTEIN"/>
    <property type="match status" value="1"/>
</dbReference>
<dbReference type="EMBL" id="JAHDYR010000039">
    <property type="protein sequence ID" value="KAG9392088.1"/>
    <property type="molecule type" value="Genomic_DNA"/>
</dbReference>
<dbReference type="OrthoDB" id="426718at2759"/>
<sequence length="288" mass="32574">MPRILSFWVIFALLAASVVAEYSQAYAHHSMELACVAYCNNDELVDSWSCPMCKQLPQIDYAHSIRDDAESVIVVIMTEQTDSGKILHVAFRGTVDIKNWVEDFKAWQEKFDEWPECKVHDGFARAYRAVEEQIRREVQLLMAKGDITAVRTTGHSLGGAIATLCAVDLRTSGIVDRDTFLGTYTFGEPRVGNPDYVDLVEGTLDEHYRVVHWQDLVPMVPPHMLGIYHHAANEVWYNEDMSDYRICDGSGEDPTCSLSQPTWVGHVDYSIDCHLHYLGIFTSECVCS</sequence>
<dbReference type="SUPFAM" id="SSF53474">
    <property type="entry name" value="alpha/beta-Hydrolases"/>
    <property type="match status" value="1"/>
</dbReference>
<proteinExistence type="predicted"/>
<keyword evidence="1" id="KW-0732">Signal</keyword>
<dbReference type="InterPro" id="IPR002921">
    <property type="entry name" value="Fungal_lipase-type"/>
</dbReference>
<feature type="signal peptide" evidence="1">
    <location>
        <begin position="1"/>
        <end position="20"/>
    </location>
</feature>
<reference evidence="3" key="1">
    <citation type="submission" date="2021-05" db="EMBL/GenBank/DDBJ databases">
        <title>A free-living protist that lacks canonical eukaryotic 1 DNA replication and segregation systems.</title>
        <authorList>
            <person name="Salas-Leiva D.E."/>
            <person name="Tromer E.C."/>
            <person name="Curtis B.A."/>
            <person name="Jerlstrom-Hultqvist J."/>
            <person name="Kolisko M."/>
            <person name="Yi Z."/>
            <person name="Salas-Leiva J.S."/>
            <person name="Gallot-Lavallee L."/>
            <person name="Kops G.J.P.L."/>
            <person name="Archibald J.M."/>
            <person name="Simpson A.G.B."/>
            <person name="Roger A.J."/>
        </authorList>
    </citation>
    <scope>NUCLEOTIDE SEQUENCE</scope>
    <source>
        <strain evidence="3">BICM</strain>
    </source>
</reference>
<comment type="caution">
    <text evidence="3">The sequence shown here is derived from an EMBL/GenBank/DDBJ whole genome shotgun (WGS) entry which is preliminary data.</text>
</comment>
<name>A0A8J6AZC3_9EUKA</name>
<evidence type="ECO:0000259" key="2">
    <source>
        <dbReference type="Pfam" id="PF01764"/>
    </source>
</evidence>
<dbReference type="Gene3D" id="3.40.50.1820">
    <property type="entry name" value="alpha/beta hydrolase"/>
    <property type="match status" value="1"/>
</dbReference>
<dbReference type="CDD" id="cd00519">
    <property type="entry name" value="Lipase_3"/>
    <property type="match status" value="1"/>
</dbReference>
<dbReference type="PANTHER" id="PTHR45856:SF11">
    <property type="entry name" value="FUNGAL LIPASE-LIKE DOMAIN-CONTAINING PROTEIN"/>
    <property type="match status" value="1"/>
</dbReference>
<feature type="chain" id="PRO_5035190385" evidence="1">
    <location>
        <begin position="21"/>
        <end position="288"/>
    </location>
</feature>
<evidence type="ECO:0000313" key="4">
    <source>
        <dbReference type="Proteomes" id="UP000717585"/>
    </source>
</evidence>
<keyword evidence="4" id="KW-1185">Reference proteome</keyword>
<dbReference type="AlphaFoldDB" id="A0A8J6AZC3"/>
<organism evidence="3 4">
    <name type="scientific">Carpediemonas membranifera</name>
    <dbReference type="NCBI Taxonomy" id="201153"/>
    <lineage>
        <taxon>Eukaryota</taxon>
        <taxon>Metamonada</taxon>
        <taxon>Carpediemonas-like organisms</taxon>
        <taxon>Carpediemonas</taxon>
    </lineage>
</organism>
<protein>
    <submittedName>
        <fullName evidence="3">Lipase (Class 3)</fullName>
    </submittedName>
</protein>
<evidence type="ECO:0000313" key="3">
    <source>
        <dbReference type="EMBL" id="KAG9392088.1"/>
    </source>
</evidence>
<dbReference type="GO" id="GO:0006629">
    <property type="term" value="P:lipid metabolic process"/>
    <property type="evidence" value="ECO:0007669"/>
    <property type="project" value="InterPro"/>
</dbReference>
<dbReference type="InterPro" id="IPR029058">
    <property type="entry name" value="AB_hydrolase_fold"/>
</dbReference>
<dbReference type="Proteomes" id="UP000717585">
    <property type="component" value="Unassembled WGS sequence"/>
</dbReference>
<accession>A0A8J6AZC3</accession>
<feature type="domain" description="Fungal lipase-type" evidence="2">
    <location>
        <begin position="89"/>
        <end position="222"/>
    </location>
</feature>
<dbReference type="Pfam" id="PF01764">
    <property type="entry name" value="Lipase_3"/>
    <property type="match status" value="1"/>
</dbReference>
<evidence type="ECO:0000256" key="1">
    <source>
        <dbReference type="SAM" id="SignalP"/>
    </source>
</evidence>
<dbReference type="InterPro" id="IPR051218">
    <property type="entry name" value="Sec_MonoDiacylglyc_Lipase"/>
</dbReference>
<gene>
    <name evidence="3" type="ORF">J8273_6680</name>
</gene>